<evidence type="ECO:0000313" key="2">
    <source>
        <dbReference type="Proteomes" id="UP000000493"/>
    </source>
</evidence>
<name>A0A7U4E8N8_RUNSL</name>
<sequence length="45" mass="5299">MYINLFSLYLLRVQGWSFTVNNIVEKDYALLNSYKDGAISFLHKL</sequence>
<reference evidence="1 2" key="2">
    <citation type="journal article" date="2012" name="Stand. Genomic Sci.">
        <title>Complete genome sequence of the aquatic bacterium Runella slithyformis type strain (LSU 4(T)).</title>
        <authorList>
            <person name="Copeland A."/>
            <person name="Zhang X."/>
            <person name="Misra M."/>
            <person name="Lapidus A."/>
            <person name="Nolan M."/>
            <person name="Lucas S."/>
            <person name="Deshpande S."/>
            <person name="Cheng J.F."/>
            <person name="Tapia R."/>
            <person name="Goodwin L.A."/>
            <person name="Pitluck S."/>
            <person name="Liolios K."/>
            <person name="Pagani I."/>
            <person name="Ivanova N."/>
            <person name="Mikhailova N."/>
            <person name="Pati A."/>
            <person name="Chen A."/>
            <person name="Palaniappan K."/>
            <person name="Land M."/>
            <person name="Hauser L."/>
            <person name="Pan C."/>
            <person name="Jeffries C.D."/>
            <person name="Detter J.C."/>
            <person name="Brambilla E.M."/>
            <person name="Rohde M."/>
            <person name="Djao O.D."/>
            <person name="Goker M."/>
            <person name="Sikorski J."/>
            <person name="Tindall B.J."/>
            <person name="Woyke T."/>
            <person name="Bristow J."/>
            <person name="Eisen J.A."/>
            <person name="Markowitz V."/>
            <person name="Hugenholtz P."/>
            <person name="Kyrpides N.C."/>
            <person name="Klenk H.P."/>
            <person name="Mavromatis K."/>
        </authorList>
    </citation>
    <scope>NUCLEOTIDE SEQUENCE [LARGE SCALE GENOMIC DNA]</scope>
    <source>
        <strain evidence="2">ATCC 29530 / DSM 19594 / LMG 11500 / NCIMB 11436 / LSU 4</strain>
    </source>
</reference>
<dbReference type="KEGG" id="rsi:Runsl_5613"/>
<gene>
    <name evidence="1" type="ordered locus">Runsl_5613</name>
</gene>
<keyword evidence="2" id="KW-1185">Reference proteome</keyword>
<dbReference type="Proteomes" id="UP000000493">
    <property type="component" value="Chromosome"/>
</dbReference>
<organism evidence="1 2">
    <name type="scientific">Runella slithyformis (strain ATCC 29530 / DSM 19594 / LMG 11500 / NCIMB 11436 / LSU 4)</name>
    <dbReference type="NCBI Taxonomy" id="761193"/>
    <lineage>
        <taxon>Bacteria</taxon>
        <taxon>Pseudomonadati</taxon>
        <taxon>Bacteroidota</taxon>
        <taxon>Cytophagia</taxon>
        <taxon>Cytophagales</taxon>
        <taxon>Spirosomataceae</taxon>
        <taxon>Runella</taxon>
    </lineage>
</organism>
<proteinExistence type="predicted"/>
<dbReference type="AlphaFoldDB" id="A0A7U4E8N8"/>
<evidence type="ECO:0000313" key="1">
    <source>
        <dbReference type="EMBL" id="AEI51903.1"/>
    </source>
</evidence>
<protein>
    <submittedName>
        <fullName evidence="1">Uncharacterized protein</fullName>
    </submittedName>
</protein>
<reference evidence="2" key="1">
    <citation type="submission" date="2011-06" db="EMBL/GenBank/DDBJ databases">
        <title>The complete genome of chromosome of Runella slithyformis DSM 19594.</title>
        <authorList>
            <consortium name="US DOE Joint Genome Institute (JGI-PGF)"/>
            <person name="Lucas S."/>
            <person name="Han J."/>
            <person name="Lapidus A."/>
            <person name="Bruce D."/>
            <person name="Goodwin L."/>
            <person name="Pitluck S."/>
            <person name="Peters L."/>
            <person name="Kyrpides N."/>
            <person name="Mavromatis K."/>
            <person name="Ivanova N."/>
            <person name="Ovchinnikova G."/>
            <person name="Zhang X."/>
            <person name="Misra M."/>
            <person name="Detter J.C."/>
            <person name="Tapia R."/>
            <person name="Han C."/>
            <person name="Land M."/>
            <person name="Hauser L."/>
            <person name="Markowitz V."/>
            <person name="Cheng J.-F."/>
            <person name="Hugenholtz P."/>
            <person name="Woyke T."/>
            <person name="Wu D."/>
            <person name="Tindall B."/>
            <person name="Faehrich R."/>
            <person name="Brambilla E."/>
            <person name="Klenk H.-P."/>
            <person name="Eisen J.A."/>
        </authorList>
    </citation>
    <scope>NUCLEOTIDE SEQUENCE [LARGE SCALE GENOMIC DNA]</scope>
    <source>
        <strain evidence="2">ATCC 29530 / DSM 19594 / LMG 11500 / NCIMB 11436 / LSU 4</strain>
    </source>
</reference>
<dbReference type="EMBL" id="CP002859">
    <property type="protein sequence ID" value="AEI51903.1"/>
    <property type="molecule type" value="Genomic_DNA"/>
</dbReference>
<accession>A0A7U4E8N8</accession>